<proteinExistence type="predicted"/>
<sequence length="76" mass="8455">MVLRYHIFLEGRELHTYGVSIITPDRTATIWGRPATRHHLYIISSCLGRAGFILNIKGLRSGRGMTWGSAGSRSAI</sequence>
<keyword evidence="2" id="KW-1185">Reference proteome</keyword>
<dbReference type="RefSeq" id="XP_040774256.1">
    <property type="nucleotide sequence ID" value="XM_040915077.1"/>
</dbReference>
<comment type="caution">
    <text evidence="1">The sequence shown here is derived from an EMBL/GenBank/DDBJ whole genome shotgun (WGS) entry which is preliminary data.</text>
</comment>
<organism evidence="1 2">
    <name type="scientific">Cryphonectria parasitica (strain ATCC 38755 / EP155)</name>
    <dbReference type="NCBI Taxonomy" id="660469"/>
    <lineage>
        <taxon>Eukaryota</taxon>
        <taxon>Fungi</taxon>
        <taxon>Dikarya</taxon>
        <taxon>Ascomycota</taxon>
        <taxon>Pezizomycotina</taxon>
        <taxon>Sordariomycetes</taxon>
        <taxon>Sordariomycetidae</taxon>
        <taxon>Diaporthales</taxon>
        <taxon>Cryphonectriaceae</taxon>
        <taxon>Cryphonectria-Endothia species complex</taxon>
        <taxon>Cryphonectria</taxon>
    </lineage>
</organism>
<evidence type="ECO:0000313" key="2">
    <source>
        <dbReference type="Proteomes" id="UP000803844"/>
    </source>
</evidence>
<dbReference type="GeneID" id="63832206"/>
<accession>A0A9P5CMW1</accession>
<evidence type="ECO:0000313" key="1">
    <source>
        <dbReference type="EMBL" id="KAF3763295.1"/>
    </source>
</evidence>
<dbReference type="Proteomes" id="UP000803844">
    <property type="component" value="Unassembled WGS sequence"/>
</dbReference>
<reference evidence="1" key="1">
    <citation type="journal article" date="2020" name="Phytopathology">
        <title>Genome sequence of the chestnut blight fungus Cryphonectria parasitica EP155: A fundamental resource for an archetypical invasive plant pathogen.</title>
        <authorList>
            <person name="Crouch J.A."/>
            <person name="Dawe A."/>
            <person name="Aerts A."/>
            <person name="Barry K."/>
            <person name="Churchill A.C.L."/>
            <person name="Grimwood J."/>
            <person name="Hillman B."/>
            <person name="Milgroom M.G."/>
            <person name="Pangilinan J."/>
            <person name="Smith M."/>
            <person name="Salamov A."/>
            <person name="Schmutz J."/>
            <person name="Yadav J."/>
            <person name="Grigoriev I.V."/>
            <person name="Nuss D."/>
        </authorList>
    </citation>
    <scope>NUCLEOTIDE SEQUENCE</scope>
    <source>
        <strain evidence="1">EP155</strain>
    </source>
</reference>
<protein>
    <submittedName>
        <fullName evidence="1">Uncharacterized protein</fullName>
    </submittedName>
</protein>
<dbReference type="AlphaFoldDB" id="A0A9P5CMW1"/>
<gene>
    <name evidence="1" type="ORF">M406DRAFT_103747</name>
</gene>
<name>A0A9P5CMW1_CRYP1</name>
<dbReference type="EMBL" id="MU032349">
    <property type="protein sequence ID" value="KAF3763295.1"/>
    <property type="molecule type" value="Genomic_DNA"/>
</dbReference>